<reference evidence="1" key="1">
    <citation type="journal article" date="2023" name="Mol. Biol. Evol.">
        <title>Third-Generation Sequencing Reveals the Adaptive Role of the Epigenome in Three Deep-Sea Polychaetes.</title>
        <authorList>
            <person name="Perez M."/>
            <person name="Aroh O."/>
            <person name="Sun Y."/>
            <person name="Lan Y."/>
            <person name="Juniper S.K."/>
            <person name="Young C.R."/>
            <person name="Angers B."/>
            <person name="Qian P.Y."/>
        </authorList>
    </citation>
    <scope>NUCLEOTIDE SEQUENCE</scope>
    <source>
        <strain evidence="1">R07B-5</strain>
    </source>
</reference>
<name>A0AAD9KY12_RIDPI</name>
<protein>
    <submittedName>
        <fullName evidence="1">Uncharacterized protein</fullName>
    </submittedName>
</protein>
<keyword evidence="2" id="KW-1185">Reference proteome</keyword>
<evidence type="ECO:0000313" key="2">
    <source>
        <dbReference type="Proteomes" id="UP001209878"/>
    </source>
</evidence>
<sequence length="216" mass="23396">MADSEEWLVGEDGCLSVGQPTDSVTYHSTLNTILVVTKEPAVKVLDATSGSVLQSSNVSACGSDGVRCAYLASKEKVLLCDSHSVGLRKDLNGVLLLDTALQTPISKSEDVVRVELPLPEAKHLFKCVMGAELTGVAYVEDVLRGLETGIEAAQQATKANHKVAKVEHKYLSVNRFLIQYKYISSVNLQCVLFGRLSKYFVLFVTLTELAAVYGAR</sequence>
<gene>
    <name evidence="1" type="ORF">NP493_488g01014</name>
</gene>
<dbReference type="AlphaFoldDB" id="A0AAD9KY12"/>
<dbReference type="EMBL" id="JAODUO010000488">
    <property type="protein sequence ID" value="KAK2179476.1"/>
    <property type="molecule type" value="Genomic_DNA"/>
</dbReference>
<organism evidence="1 2">
    <name type="scientific">Ridgeia piscesae</name>
    <name type="common">Tubeworm</name>
    <dbReference type="NCBI Taxonomy" id="27915"/>
    <lineage>
        <taxon>Eukaryota</taxon>
        <taxon>Metazoa</taxon>
        <taxon>Spiralia</taxon>
        <taxon>Lophotrochozoa</taxon>
        <taxon>Annelida</taxon>
        <taxon>Polychaeta</taxon>
        <taxon>Sedentaria</taxon>
        <taxon>Canalipalpata</taxon>
        <taxon>Sabellida</taxon>
        <taxon>Siboglinidae</taxon>
        <taxon>Ridgeia</taxon>
    </lineage>
</organism>
<comment type="caution">
    <text evidence="1">The sequence shown here is derived from an EMBL/GenBank/DDBJ whole genome shotgun (WGS) entry which is preliminary data.</text>
</comment>
<dbReference type="Proteomes" id="UP001209878">
    <property type="component" value="Unassembled WGS sequence"/>
</dbReference>
<accession>A0AAD9KY12</accession>
<proteinExistence type="predicted"/>
<evidence type="ECO:0000313" key="1">
    <source>
        <dbReference type="EMBL" id="KAK2179476.1"/>
    </source>
</evidence>